<organism evidence="2 3">
    <name type="scientific">Flavobacterium hydrocarbonoxydans</name>
    <dbReference type="NCBI Taxonomy" id="2683249"/>
    <lineage>
        <taxon>Bacteria</taxon>
        <taxon>Pseudomonadati</taxon>
        <taxon>Bacteroidota</taxon>
        <taxon>Flavobacteriia</taxon>
        <taxon>Flavobacteriales</taxon>
        <taxon>Flavobacteriaceae</taxon>
        <taxon>Flavobacterium</taxon>
    </lineage>
</organism>
<feature type="transmembrane region" description="Helical" evidence="1">
    <location>
        <begin position="67"/>
        <end position="89"/>
    </location>
</feature>
<dbReference type="RefSeq" id="WP_160375342.1">
    <property type="nucleotide sequence ID" value="NZ_WSTB01000007.1"/>
</dbReference>
<dbReference type="InterPro" id="IPR021354">
    <property type="entry name" value="DUF2975"/>
</dbReference>
<keyword evidence="1" id="KW-0472">Membrane</keyword>
<feature type="transmembrane region" description="Helical" evidence="1">
    <location>
        <begin position="110"/>
        <end position="127"/>
    </location>
</feature>
<feature type="transmembrane region" description="Helical" evidence="1">
    <location>
        <begin position="12"/>
        <end position="41"/>
    </location>
</feature>
<keyword evidence="1" id="KW-1133">Transmembrane helix</keyword>
<proteinExistence type="predicted"/>
<keyword evidence="3" id="KW-1185">Reference proteome</keyword>
<protein>
    <submittedName>
        <fullName evidence="2">DUF2975 domain-containing protein</fullName>
    </submittedName>
</protein>
<dbReference type="Pfam" id="PF11188">
    <property type="entry name" value="DUF2975"/>
    <property type="match status" value="1"/>
</dbReference>
<evidence type="ECO:0000313" key="3">
    <source>
        <dbReference type="Proteomes" id="UP000471501"/>
    </source>
</evidence>
<dbReference type="EMBL" id="WSTB01000007">
    <property type="protein sequence ID" value="MWB95418.1"/>
    <property type="molecule type" value="Genomic_DNA"/>
</dbReference>
<gene>
    <name evidence="2" type="ORF">GON26_13695</name>
</gene>
<comment type="caution">
    <text evidence="2">The sequence shown here is derived from an EMBL/GenBank/DDBJ whole genome shotgun (WGS) entry which is preliminary data.</text>
</comment>
<dbReference type="AlphaFoldDB" id="A0A6I4NLV3"/>
<sequence length="184" mass="21170">MEIKISTQQILNFLLILSYIIFFGVCFEAGGFICNAIYIMMTDPIPTHKFWAEFDLTSVYHYDAGHFLVMTFFMSITAIMKALIFYLIIKILHDKKLNMLQPFTKDVVRFVFSVAYLTLGIGLFSSWGAKYSAWLISLGVEMPQIQVLRLAGADVWFFMSITLFVIAQIFKRGIEIQSENELTI</sequence>
<reference evidence="2 3" key="1">
    <citation type="submission" date="2019-12" db="EMBL/GenBank/DDBJ databases">
        <authorList>
            <person name="Kim Y.S."/>
        </authorList>
    </citation>
    <scope>NUCLEOTIDE SEQUENCE [LARGE SCALE GENOMIC DNA]</scope>
    <source>
        <strain evidence="2 3">GA093</strain>
    </source>
</reference>
<name>A0A6I4NLV3_9FLAO</name>
<evidence type="ECO:0000313" key="2">
    <source>
        <dbReference type="EMBL" id="MWB95418.1"/>
    </source>
</evidence>
<feature type="transmembrane region" description="Helical" evidence="1">
    <location>
        <begin position="147"/>
        <end position="170"/>
    </location>
</feature>
<evidence type="ECO:0000256" key="1">
    <source>
        <dbReference type="SAM" id="Phobius"/>
    </source>
</evidence>
<accession>A0A6I4NLV3</accession>
<keyword evidence="1" id="KW-0812">Transmembrane</keyword>
<dbReference type="Proteomes" id="UP000471501">
    <property type="component" value="Unassembled WGS sequence"/>
</dbReference>